<evidence type="ECO:0000256" key="3">
    <source>
        <dbReference type="ARBA" id="ARBA00012438"/>
    </source>
</evidence>
<dbReference type="Gene3D" id="1.10.287.130">
    <property type="match status" value="1"/>
</dbReference>
<dbReference type="PROSITE" id="PS50109">
    <property type="entry name" value="HIS_KIN"/>
    <property type="match status" value="1"/>
</dbReference>
<dbReference type="CDD" id="cd17546">
    <property type="entry name" value="REC_hyHK_CKI1_RcsC-like"/>
    <property type="match status" value="1"/>
</dbReference>
<comment type="caution">
    <text evidence="12">The sequence shown here is derived from an EMBL/GenBank/DDBJ whole genome shotgun (WGS) entry which is preliminary data.</text>
</comment>
<keyword evidence="8" id="KW-0472">Membrane</keyword>
<comment type="catalytic activity">
    <reaction evidence="1">
        <text>ATP + protein L-histidine = ADP + protein N-phospho-L-histidine.</text>
        <dbReference type="EC" id="2.7.13.3"/>
    </reaction>
</comment>
<evidence type="ECO:0000256" key="7">
    <source>
        <dbReference type="ARBA" id="ARBA00023012"/>
    </source>
</evidence>
<dbReference type="CDD" id="cd00082">
    <property type="entry name" value="HisKA"/>
    <property type="match status" value="1"/>
</dbReference>
<dbReference type="InterPro" id="IPR029095">
    <property type="entry name" value="NarX-like_N"/>
</dbReference>
<dbReference type="InterPro" id="IPR011006">
    <property type="entry name" value="CheY-like_superfamily"/>
</dbReference>
<keyword evidence="5" id="KW-0812">Transmembrane</keyword>
<accession>A0A244CVS7</accession>
<protein>
    <recommendedName>
        <fullName evidence="3">histidine kinase</fullName>
        <ecNumber evidence="3">2.7.13.3</ecNumber>
    </recommendedName>
</protein>
<dbReference type="InterPro" id="IPR003661">
    <property type="entry name" value="HisK_dim/P_dom"/>
</dbReference>
<dbReference type="Pfam" id="PF00072">
    <property type="entry name" value="Response_reg"/>
    <property type="match status" value="1"/>
</dbReference>
<keyword evidence="7" id="KW-0902">Two-component regulatory system</keyword>
<evidence type="ECO:0000256" key="9">
    <source>
        <dbReference type="PROSITE-ProRule" id="PRU00169"/>
    </source>
</evidence>
<evidence type="ECO:0000256" key="1">
    <source>
        <dbReference type="ARBA" id="ARBA00000085"/>
    </source>
</evidence>
<evidence type="ECO:0000256" key="4">
    <source>
        <dbReference type="ARBA" id="ARBA00022553"/>
    </source>
</evidence>
<dbReference type="PANTHER" id="PTHR45339:SF1">
    <property type="entry name" value="HYBRID SIGNAL TRANSDUCTION HISTIDINE KINASE J"/>
    <property type="match status" value="1"/>
</dbReference>
<keyword evidence="6" id="KW-1133">Transmembrane helix</keyword>
<evidence type="ECO:0000313" key="12">
    <source>
        <dbReference type="EMBL" id="OUL59349.1"/>
    </source>
</evidence>
<evidence type="ECO:0000256" key="2">
    <source>
        <dbReference type="ARBA" id="ARBA00004141"/>
    </source>
</evidence>
<dbReference type="Pfam" id="PF00512">
    <property type="entry name" value="HisKA"/>
    <property type="match status" value="1"/>
</dbReference>
<feature type="domain" description="Response regulatory" evidence="11">
    <location>
        <begin position="478"/>
        <end position="593"/>
    </location>
</feature>
<dbReference type="InterPro" id="IPR001789">
    <property type="entry name" value="Sig_transdc_resp-reg_receiver"/>
</dbReference>
<evidence type="ECO:0000313" key="13">
    <source>
        <dbReference type="Proteomes" id="UP000194841"/>
    </source>
</evidence>
<dbReference type="SUPFAM" id="SSF55874">
    <property type="entry name" value="ATPase domain of HSP90 chaperone/DNA topoisomerase II/histidine kinase"/>
    <property type="match status" value="1"/>
</dbReference>
<dbReference type="Proteomes" id="UP000194841">
    <property type="component" value="Unassembled WGS sequence"/>
</dbReference>
<dbReference type="Pfam" id="PF13675">
    <property type="entry name" value="PilJ"/>
    <property type="match status" value="1"/>
</dbReference>
<proteinExistence type="predicted"/>
<dbReference type="SUPFAM" id="SSF47384">
    <property type="entry name" value="Homodimeric domain of signal transducing histidine kinase"/>
    <property type="match status" value="1"/>
</dbReference>
<sequence length="595" mass="67702">MTMQRNINNLMLQIIANIRSQYRIALLLIAGLSSCSALLIQSMLSVQQKDATVINIAGMQRMLSQRIAWHSAYLSWHHAPNQQQAQANTEAVHLALTQDLASFDDNHQQLIKRDASGDYLYLTPELHALYFEEPVKLNQQVEDFIALATDLSTHNTLSKKHLDALQIQPMTALLNHLDHAVKQFENNAVDKIELLSHLELFLWLLTLLVLVFELKFIFMPLEKKVQDAFTRYQQQKEKAELATTVRERFIARTNHELRTPLQGLLFSLDELATNSDDSGNLKKAQNYAHRLRLLLDEFNDFEQFESGLWQLNITSHSLQSTLDTTIKPFEQICLQQGLIWQYECLGDMSIKLDTDHERLAKVIKELIDNAIKFTEHGHVKINCHLHHSQGEESTLKITIEDSGRGFKTDLFEHDNAQDKQSNHFQGLHLGLIRVKHILNAMDATMQLTGCHPHGTKISLQVPLAHCTESNIELPTKLHCLIVEDNPLNAVILGKTLDQLEYTHDEVANGLKAVEHQNLAAFDVIFMDLNMPVMDGFQAIEILRKDKNITVPIIVITANTSERDIKLAYQCGADGHVHKPFNLADLKAVLGQYFNK</sequence>
<dbReference type="EC" id="2.7.13.3" evidence="3"/>
<evidence type="ECO:0000256" key="5">
    <source>
        <dbReference type="ARBA" id="ARBA00022692"/>
    </source>
</evidence>
<dbReference type="Pfam" id="PF02518">
    <property type="entry name" value="HATPase_c"/>
    <property type="match status" value="1"/>
</dbReference>
<dbReference type="SMART" id="SM00388">
    <property type="entry name" value="HisKA"/>
    <property type="match status" value="1"/>
</dbReference>
<dbReference type="SUPFAM" id="SSF52172">
    <property type="entry name" value="CheY-like"/>
    <property type="match status" value="1"/>
</dbReference>
<gene>
    <name evidence="12" type="ORF">B1199_03520</name>
</gene>
<evidence type="ECO:0000256" key="6">
    <source>
        <dbReference type="ARBA" id="ARBA00022989"/>
    </source>
</evidence>
<dbReference type="InterPro" id="IPR036097">
    <property type="entry name" value="HisK_dim/P_sf"/>
</dbReference>
<evidence type="ECO:0000259" key="11">
    <source>
        <dbReference type="PROSITE" id="PS50110"/>
    </source>
</evidence>
<comment type="subcellular location">
    <subcellularLocation>
        <location evidence="2">Membrane</location>
        <topology evidence="2">Multi-pass membrane protein</topology>
    </subcellularLocation>
</comment>
<dbReference type="InterPro" id="IPR036890">
    <property type="entry name" value="HATPase_C_sf"/>
</dbReference>
<dbReference type="InterPro" id="IPR003594">
    <property type="entry name" value="HATPase_dom"/>
</dbReference>
<dbReference type="PANTHER" id="PTHR45339">
    <property type="entry name" value="HYBRID SIGNAL TRANSDUCTION HISTIDINE KINASE J"/>
    <property type="match status" value="1"/>
</dbReference>
<dbReference type="InterPro" id="IPR005467">
    <property type="entry name" value="His_kinase_dom"/>
</dbReference>
<dbReference type="AlphaFoldDB" id="A0A244CVS7"/>
<dbReference type="EMBL" id="MWPV01000001">
    <property type="protein sequence ID" value="OUL59349.1"/>
    <property type="molecule type" value="Genomic_DNA"/>
</dbReference>
<dbReference type="OrthoDB" id="9810730at2"/>
<dbReference type="Gene3D" id="3.30.565.10">
    <property type="entry name" value="Histidine kinase-like ATPase, C-terminal domain"/>
    <property type="match status" value="1"/>
</dbReference>
<dbReference type="Gene3D" id="3.40.50.2300">
    <property type="match status" value="1"/>
</dbReference>
<organism evidence="12 13">
    <name type="scientific">Pseudoalteromonas ulvae</name>
    <dbReference type="NCBI Taxonomy" id="107327"/>
    <lineage>
        <taxon>Bacteria</taxon>
        <taxon>Pseudomonadati</taxon>
        <taxon>Pseudomonadota</taxon>
        <taxon>Gammaproteobacteria</taxon>
        <taxon>Alteromonadales</taxon>
        <taxon>Pseudoalteromonadaceae</taxon>
        <taxon>Pseudoalteromonas</taxon>
    </lineage>
</organism>
<dbReference type="GO" id="GO:0016020">
    <property type="term" value="C:membrane"/>
    <property type="evidence" value="ECO:0007669"/>
    <property type="project" value="UniProtKB-SubCell"/>
</dbReference>
<dbReference type="SMART" id="SM00448">
    <property type="entry name" value="REC"/>
    <property type="match status" value="1"/>
</dbReference>
<dbReference type="PROSITE" id="PS51257">
    <property type="entry name" value="PROKAR_LIPOPROTEIN"/>
    <property type="match status" value="1"/>
</dbReference>
<keyword evidence="13" id="KW-1185">Reference proteome</keyword>
<feature type="domain" description="Histidine kinase" evidence="10">
    <location>
        <begin position="252"/>
        <end position="465"/>
    </location>
</feature>
<name>A0A244CVS7_PSEDV</name>
<dbReference type="GO" id="GO:0000155">
    <property type="term" value="F:phosphorelay sensor kinase activity"/>
    <property type="evidence" value="ECO:0007669"/>
    <property type="project" value="InterPro"/>
</dbReference>
<reference evidence="12 13" key="1">
    <citation type="submission" date="2017-02" db="EMBL/GenBank/DDBJ databases">
        <title>Pseudoalteromonas ulvae TC14 Genome.</title>
        <authorList>
            <person name="Molmeret M."/>
        </authorList>
    </citation>
    <scope>NUCLEOTIDE SEQUENCE [LARGE SCALE GENOMIC DNA]</scope>
    <source>
        <strain evidence="12">TC14</strain>
    </source>
</reference>
<evidence type="ECO:0000256" key="8">
    <source>
        <dbReference type="ARBA" id="ARBA00023136"/>
    </source>
</evidence>
<dbReference type="SMART" id="SM00387">
    <property type="entry name" value="HATPase_c"/>
    <property type="match status" value="1"/>
</dbReference>
<evidence type="ECO:0000259" key="10">
    <source>
        <dbReference type="PROSITE" id="PS50109"/>
    </source>
</evidence>
<keyword evidence="4 9" id="KW-0597">Phosphoprotein</keyword>
<feature type="modified residue" description="4-aspartylphosphate" evidence="9">
    <location>
        <position position="527"/>
    </location>
</feature>
<dbReference type="PROSITE" id="PS50110">
    <property type="entry name" value="RESPONSE_REGULATORY"/>
    <property type="match status" value="1"/>
</dbReference>